<organism evidence="2 3">
    <name type="scientific">Lithospermum erythrorhizon</name>
    <name type="common">Purple gromwell</name>
    <name type="synonym">Lithospermum officinale var. erythrorhizon</name>
    <dbReference type="NCBI Taxonomy" id="34254"/>
    <lineage>
        <taxon>Eukaryota</taxon>
        <taxon>Viridiplantae</taxon>
        <taxon>Streptophyta</taxon>
        <taxon>Embryophyta</taxon>
        <taxon>Tracheophyta</taxon>
        <taxon>Spermatophyta</taxon>
        <taxon>Magnoliopsida</taxon>
        <taxon>eudicotyledons</taxon>
        <taxon>Gunneridae</taxon>
        <taxon>Pentapetalae</taxon>
        <taxon>asterids</taxon>
        <taxon>lamiids</taxon>
        <taxon>Boraginales</taxon>
        <taxon>Boraginaceae</taxon>
        <taxon>Boraginoideae</taxon>
        <taxon>Lithospermeae</taxon>
        <taxon>Lithospermum</taxon>
    </lineage>
</organism>
<comment type="caution">
    <text evidence="2">The sequence shown here is derived from an EMBL/GenBank/DDBJ whole genome shotgun (WGS) entry which is preliminary data.</text>
</comment>
<dbReference type="GO" id="GO:0006508">
    <property type="term" value="P:proteolysis"/>
    <property type="evidence" value="ECO:0007669"/>
    <property type="project" value="UniProtKB-KW"/>
</dbReference>
<keyword evidence="1" id="KW-1133">Transmembrane helix</keyword>
<dbReference type="Proteomes" id="UP001454036">
    <property type="component" value="Unassembled WGS sequence"/>
</dbReference>
<name>A0AAV3PX48_LITER</name>
<proteinExistence type="predicted"/>
<dbReference type="InterPro" id="IPR022227">
    <property type="entry name" value="DUF3754"/>
</dbReference>
<keyword evidence="2" id="KW-0645">Protease</keyword>
<feature type="transmembrane region" description="Helical" evidence="1">
    <location>
        <begin position="314"/>
        <end position="332"/>
    </location>
</feature>
<dbReference type="PANTHER" id="PTHR33645">
    <property type="entry name" value="AMINOPEPTIDASE (DUF3754)"/>
    <property type="match status" value="1"/>
</dbReference>
<dbReference type="AlphaFoldDB" id="A0AAV3PX48"/>
<keyword evidence="3" id="KW-1185">Reference proteome</keyword>
<keyword evidence="1" id="KW-0812">Transmembrane</keyword>
<sequence>MEENDELHTKKKNKKDVIRLERESVIPILKPKLIMNLANLIELSSDRAEFLKFCKRVEYTIRAWYLLQFEDLMQLYALFDPVYGAKKLEQQNLSPDEVDVLEQNFLTYLFQVMEKSNFKIVSDDEIDVAHSGQYLLNLPIVVDESKLDKKLLKKYFEDHPHDHLPEFADKYVIFRRGIGIDRTSDLFVMEKVDMLIGRLWAWILRKTRLEGILSKKRSRTNSLKVDESSTEGEQDDLFVERVRLENMDLSLRNLLGKVSIQEPTFDRIIVVYRRASKVKPDRGVYVKHFKNIPMADMEIVLPEKKNPGLTPMDWVKFLISAVVGLVAVVGSVEMPKADMFVIFAILSTVVGYCAKTYFTFQANMAAYQNLITQSMYDKQLDSGIGTLLHLCDDVIQQEVKEVIIAFFILMEQGKASLQDLDIRCEELIKEEFGEDCNFDVDDAVLKLEKLGIVSRDTIGRYYCVGLKRANEIIGTTTEELVLKAKQGVNPQ</sequence>
<keyword evidence="2" id="KW-0378">Hydrolase</keyword>
<protein>
    <submittedName>
        <fullName evidence="2">Protease</fullName>
    </submittedName>
</protein>
<reference evidence="2 3" key="1">
    <citation type="submission" date="2024-01" db="EMBL/GenBank/DDBJ databases">
        <title>The complete chloroplast genome sequence of Lithospermum erythrorhizon: insights into the phylogenetic relationship among Boraginaceae species and the maternal lineages of purple gromwells.</title>
        <authorList>
            <person name="Okada T."/>
            <person name="Watanabe K."/>
        </authorList>
    </citation>
    <scope>NUCLEOTIDE SEQUENCE [LARGE SCALE GENOMIC DNA]</scope>
</reference>
<accession>A0AAV3PX48</accession>
<evidence type="ECO:0000313" key="2">
    <source>
        <dbReference type="EMBL" id="GAA0155256.1"/>
    </source>
</evidence>
<gene>
    <name evidence="2" type="ORF">LIER_13023</name>
</gene>
<dbReference type="Pfam" id="PF12576">
    <property type="entry name" value="DUF3754"/>
    <property type="match status" value="1"/>
</dbReference>
<feature type="transmembrane region" description="Helical" evidence="1">
    <location>
        <begin position="339"/>
        <end position="358"/>
    </location>
</feature>
<evidence type="ECO:0000256" key="1">
    <source>
        <dbReference type="SAM" id="Phobius"/>
    </source>
</evidence>
<dbReference type="EMBL" id="BAABME010002580">
    <property type="protein sequence ID" value="GAA0155256.1"/>
    <property type="molecule type" value="Genomic_DNA"/>
</dbReference>
<dbReference type="PANTHER" id="PTHR33645:SF11">
    <property type="entry name" value="AMINOPEPTIDASE (DUF3754)"/>
    <property type="match status" value="1"/>
</dbReference>
<keyword evidence="1" id="KW-0472">Membrane</keyword>
<evidence type="ECO:0000313" key="3">
    <source>
        <dbReference type="Proteomes" id="UP001454036"/>
    </source>
</evidence>
<dbReference type="GO" id="GO:0008233">
    <property type="term" value="F:peptidase activity"/>
    <property type="evidence" value="ECO:0007669"/>
    <property type="project" value="UniProtKB-KW"/>
</dbReference>